<organism evidence="1">
    <name type="scientific">Rhizophora mucronata</name>
    <name type="common">Asiatic mangrove</name>
    <dbReference type="NCBI Taxonomy" id="61149"/>
    <lineage>
        <taxon>Eukaryota</taxon>
        <taxon>Viridiplantae</taxon>
        <taxon>Streptophyta</taxon>
        <taxon>Embryophyta</taxon>
        <taxon>Tracheophyta</taxon>
        <taxon>Spermatophyta</taxon>
        <taxon>Magnoliopsida</taxon>
        <taxon>eudicotyledons</taxon>
        <taxon>Gunneridae</taxon>
        <taxon>Pentapetalae</taxon>
        <taxon>rosids</taxon>
        <taxon>fabids</taxon>
        <taxon>Malpighiales</taxon>
        <taxon>Rhizophoraceae</taxon>
        <taxon>Rhizophora</taxon>
    </lineage>
</organism>
<reference evidence="1" key="1">
    <citation type="submission" date="2018-02" db="EMBL/GenBank/DDBJ databases">
        <title>Rhizophora mucronata_Transcriptome.</title>
        <authorList>
            <person name="Meera S.P."/>
            <person name="Sreeshan A."/>
            <person name="Augustine A."/>
        </authorList>
    </citation>
    <scope>NUCLEOTIDE SEQUENCE</scope>
    <source>
        <tissue evidence="1">Leaf</tissue>
    </source>
</reference>
<dbReference type="AlphaFoldDB" id="A0A2P2NNU8"/>
<sequence length="59" mass="7030">MAQNYYHKPYLRIMIYGGGRRLTKTIDKILAKKRDENAPQFRIKTLVFTRLKLQASNME</sequence>
<dbReference type="EMBL" id="GGEC01063586">
    <property type="protein sequence ID" value="MBX44070.1"/>
    <property type="molecule type" value="Transcribed_RNA"/>
</dbReference>
<accession>A0A2P2NNU8</accession>
<protein>
    <submittedName>
        <fullName evidence="1">Uncharacterized protein</fullName>
    </submittedName>
</protein>
<proteinExistence type="predicted"/>
<name>A0A2P2NNU8_RHIMU</name>
<evidence type="ECO:0000313" key="1">
    <source>
        <dbReference type="EMBL" id="MBX44070.1"/>
    </source>
</evidence>